<sequence length="157" mass="16527">MPDRDFDARLARISQNHQTQRASAAAPRPTGGRPGNYRDRLNRALAVAAAAGISRDAGFPPLMRGLAAMGLPVRPLHFKSALSLFISGLLLGLFIFGGVLWLVSAPDVGAPSRGPIAGLVSLGLPGVLVMSTIIGIAFAVIIRAQAMRAGLPRWRDL</sequence>
<reference evidence="3" key="1">
    <citation type="submission" date="2020-05" db="EMBL/GenBank/DDBJ databases">
        <title>Fertoebacter nigrum gen. nov., sp. nov., a new member of the family Rhodobacteraceae.</title>
        <authorList>
            <person name="Szuroczki S."/>
            <person name="Abbaszade G."/>
            <person name="Buni D."/>
            <person name="Schumann P."/>
            <person name="Toth E."/>
        </authorList>
    </citation>
    <scope>NUCLEOTIDE SEQUENCE</scope>
    <source>
        <strain evidence="3">RG-N-1a</strain>
    </source>
</reference>
<keyword evidence="2" id="KW-1133">Transmembrane helix</keyword>
<evidence type="ECO:0000313" key="3">
    <source>
        <dbReference type="EMBL" id="NUB46373.1"/>
    </source>
</evidence>
<dbReference type="RefSeq" id="WP_152825247.1">
    <property type="nucleotide sequence ID" value="NZ_WHUT02000014.1"/>
</dbReference>
<feature type="transmembrane region" description="Helical" evidence="2">
    <location>
        <begin position="81"/>
        <end position="104"/>
    </location>
</feature>
<keyword evidence="4" id="KW-1185">Reference proteome</keyword>
<dbReference type="AlphaFoldDB" id="A0A8X8H623"/>
<comment type="caution">
    <text evidence="3">The sequence shown here is derived from an EMBL/GenBank/DDBJ whole genome shotgun (WGS) entry which is preliminary data.</text>
</comment>
<evidence type="ECO:0000256" key="1">
    <source>
        <dbReference type="SAM" id="MobiDB-lite"/>
    </source>
</evidence>
<dbReference type="Pfam" id="PF19942">
    <property type="entry name" value="DUF6404"/>
    <property type="match status" value="1"/>
</dbReference>
<dbReference type="InterPro" id="IPR045644">
    <property type="entry name" value="DUF6404"/>
</dbReference>
<feature type="region of interest" description="Disordered" evidence="1">
    <location>
        <begin position="15"/>
        <end position="35"/>
    </location>
</feature>
<dbReference type="EMBL" id="WHUT02000014">
    <property type="protein sequence ID" value="NUB46373.1"/>
    <property type="molecule type" value="Genomic_DNA"/>
</dbReference>
<name>A0A8X8H623_9RHOB</name>
<protein>
    <submittedName>
        <fullName evidence="3">Uncharacterized protein</fullName>
    </submittedName>
</protein>
<organism evidence="3 4">
    <name type="scientific">Fertoeibacter niger</name>
    <dbReference type="NCBI Taxonomy" id="2656921"/>
    <lineage>
        <taxon>Bacteria</taxon>
        <taxon>Pseudomonadati</taxon>
        <taxon>Pseudomonadota</taxon>
        <taxon>Alphaproteobacteria</taxon>
        <taxon>Rhodobacterales</taxon>
        <taxon>Paracoccaceae</taxon>
        <taxon>Fertoeibacter</taxon>
    </lineage>
</organism>
<dbReference type="Proteomes" id="UP000484076">
    <property type="component" value="Unassembled WGS sequence"/>
</dbReference>
<accession>A0A8X8H623</accession>
<proteinExistence type="predicted"/>
<keyword evidence="2" id="KW-0812">Transmembrane</keyword>
<feature type="transmembrane region" description="Helical" evidence="2">
    <location>
        <begin position="116"/>
        <end position="142"/>
    </location>
</feature>
<gene>
    <name evidence="3" type="ORF">GEU84_018435</name>
</gene>
<keyword evidence="2" id="KW-0472">Membrane</keyword>
<evidence type="ECO:0000256" key="2">
    <source>
        <dbReference type="SAM" id="Phobius"/>
    </source>
</evidence>
<evidence type="ECO:0000313" key="4">
    <source>
        <dbReference type="Proteomes" id="UP000484076"/>
    </source>
</evidence>